<sequence>MLEATAPDGRIAFLVRSSGTDEVSYSLELVLRGGAPGALPLMCLIRYARPDGRLRDLLVPVVQGPVGPGASYVRLPDFRIGTSWTASLSVPVGLESDWDAEMVTASIGAALNETTREAWRRVREHVGDGLRGVIDGALR</sequence>
<reference evidence="1 2" key="1">
    <citation type="submission" date="2015-02" db="EMBL/GenBank/DDBJ databases">
        <authorList>
            <person name="Ju K.-S."/>
            <person name="Doroghazi J.R."/>
            <person name="Metcalf W."/>
        </authorList>
    </citation>
    <scope>NUCLEOTIDE SEQUENCE [LARGE SCALE GENOMIC DNA]</scope>
    <source>
        <strain evidence="1 2">NRRL ISP-5550</strain>
    </source>
</reference>
<accession>A0A0F4J8L0</accession>
<name>A0A0F4J8L0_9ACTN</name>
<protein>
    <submittedName>
        <fullName evidence="1">Uncharacterized protein</fullName>
    </submittedName>
</protein>
<dbReference type="Proteomes" id="UP000033551">
    <property type="component" value="Unassembled WGS sequence"/>
</dbReference>
<evidence type="ECO:0000313" key="2">
    <source>
        <dbReference type="Proteomes" id="UP000033551"/>
    </source>
</evidence>
<proteinExistence type="predicted"/>
<gene>
    <name evidence="1" type="ORF">VR44_19570</name>
</gene>
<dbReference type="AlphaFoldDB" id="A0A0F4J8L0"/>
<dbReference type="PATRIC" id="fig|68223.7.peg.8525"/>
<evidence type="ECO:0000313" key="1">
    <source>
        <dbReference type="EMBL" id="KJY30732.1"/>
    </source>
</evidence>
<dbReference type="EMBL" id="JZWV01000542">
    <property type="protein sequence ID" value="KJY30732.1"/>
    <property type="molecule type" value="Genomic_DNA"/>
</dbReference>
<organism evidence="1 2">
    <name type="scientific">Streptomyces katrae</name>
    <dbReference type="NCBI Taxonomy" id="68223"/>
    <lineage>
        <taxon>Bacteria</taxon>
        <taxon>Bacillati</taxon>
        <taxon>Actinomycetota</taxon>
        <taxon>Actinomycetes</taxon>
        <taxon>Kitasatosporales</taxon>
        <taxon>Streptomycetaceae</taxon>
        <taxon>Streptomyces</taxon>
    </lineage>
</organism>
<comment type="caution">
    <text evidence="1">The sequence shown here is derived from an EMBL/GenBank/DDBJ whole genome shotgun (WGS) entry which is preliminary data.</text>
</comment>
<keyword evidence="2" id="KW-1185">Reference proteome</keyword>